<dbReference type="RefSeq" id="WP_157765457.1">
    <property type="nucleotide sequence ID" value="NZ_CP068391.1"/>
</dbReference>
<evidence type="ECO:0000313" key="2">
    <source>
        <dbReference type="EMBL" id="QQX52681.1"/>
    </source>
</evidence>
<sequence>MSSEGLPVDGVVGTEIVLGTRSTQQATDEARGSLSADSAAQSADTSFKYSSEAKTAVSDAEVYAKQAKDASQNAQNIADANTYNSQRTIGAHGGFRFGRGEIRRT</sequence>
<reference evidence="2 3" key="1">
    <citation type="submission" date="2021-01" db="EMBL/GenBank/DDBJ databases">
        <title>Chromosome sequence of Serratia proteamaculans strain 94 rif-r, isolated from spoiled beef.</title>
        <authorList>
            <person name="Zaytseva Y.V."/>
            <person name="Iablokov S.N."/>
            <person name="Klyukina A."/>
        </authorList>
    </citation>
    <scope>NUCLEOTIDE SEQUENCE [LARGE SCALE GENOMIC DNA]</scope>
    <source>
        <strain evidence="2 3">94 rif-r</strain>
    </source>
</reference>
<evidence type="ECO:0000256" key="1">
    <source>
        <dbReference type="SAM" id="MobiDB-lite"/>
    </source>
</evidence>
<proteinExistence type="predicted"/>
<accession>A0A7U0RMJ9</accession>
<protein>
    <submittedName>
        <fullName evidence="2">Uncharacterized protein</fullName>
    </submittedName>
</protein>
<evidence type="ECO:0000313" key="3">
    <source>
        <dbReference type="Proteomes" id="UP000596176"/>
    </source>
</evidence>
<organism evidence="2 3">
    <name type="scientific">Serratia proteamaculans</name>
    <dbReference type="NCBI Taxonomy" id="28151"/>
    <lineage>
        <taxon>Bacteria</taxon>
        <taxon>Pseudomonadati</taxon>
        <taxon>Pseudomonadota</taxon>
        <taxon>Gammaproteobacteria</taxon>
        <taxon>Enterobacterales</taxon>
        <taxon>Yersiniaceae</taxon>
        <taxon>Serratia</taxon>
    </lineage>
</organism>
<dbReference type="EMBL" id="CP068391">
    <property type="protein sequence ID" value="QQX52681.1"/>
    <property type="molecule type" value="Genomic_DNA"/>
</dbReference>
<dbReference type="AlphaFoldDB" id="A0A7U0RMJ9"/>
<name>A0A7U0RMJ9_SERPR</name>
<feature type="region of interest" description="Disordered" evidence="1">
    <location>
        <begin position="19"/>
        <end position="50"/>
    </location>
</feature>
<gene>
    <name evidence="2" type="ORF">JKX24_21280</name>
</gene>
<feature type="compositionally biased region" description="Low complexity" evidence="1">
    <location>
        <begin position="33"/>
        <end position="46"/>
    </location>
</feature>
<dbReference type="Proteomes" id="UP000596176">
    <property type="component" value="Chromosome"/>
</dbReference>